<accession>A0A284RQ39</accession>
<evidence type="ECO:0000313" key="1">
    <source>
        <dbReference type="EMBL" id="SJL10887.1"/>
    </source>
</evidence>
<protein>
    <submittedName>
        <fullName evidence="1">Uncharacterized protein</fullName>
    </submittedName>
</protein>
<dbReference type="EMBL" id="FUEG01000013">
    <property type="protein sequence ID" value="SJL10887.1"/>
    <property type="molecule type" value="Genomic_DNA"/>
</dbReference>
<gene>
    <name evidence="1" type="ORF">ARMOST_14282</name>
</gene>
<keyword evidence="2" id="KW-1185">Reference proteome</keyword>
<reference evidence="2" key="1">
    <citation type="journal article" date="2017" name="Nat. Ecol. Evol.">
        <title>Genome expansion and lineage-specific genetic innovations in the forest pathogenic fungi Armillaria.</title>
        <authorList>
            <person name="Sipos G."/>
            <person name="Prasanna A.N."/>
            <person name="Walter M.C."/>
            <person name="O'Connor E."/>
            <person name="Balint B."/>
            <person name="Krizsan K."/>
            <person name="Kiss B."/>
            <person name="Hess J."/>
            <person name="Varga T."/>
            <person name="Slot J."/>
            <person name="Riley R."/>
            <person name="Boka B."/>
            <person name="Rigling D."/>
            <person name="Barry K."/>
            <person name="Lee J."/>
            <person name="Mihaltcheva S."/>
            <person name="LaButti K."/>
            <person name="Lipzen A."/>
            <person name="Waldron R."/>
            <person name="Moloney N.M."/>
            <person name="Sperisen C."/>
            <person name="Kredics L."/>
            <person name="Vagvoelgyi C."/>
            <person name="Patrignani A."/>
            <person name="Fitzpatrick D."/>
            <person name="Nagy I."/>
            <person name="Doyle S."/>
            <person name="Anderson J.B."/>
            <person name="Grigoriev I.V."/>
            <person name="Gueldener U."/>
            <person name="Muensterkoetter M."/>
            <person name="Nagy L.G."/>
        </authorList>
    </citation>
    <scope>NUCLEOTIDE SEQUENCE [LARGE SCALE GENOMIC DNA]</scope>
    <source>
        <strain evidence="2">C18/9</strain>
    </source>
</reference>
<dbReference type="AlphaFoldDB" id="A0A284RQ39"/>
<name>A0A284RQ39_ARMOS</name>
<dbReference type="Proteomes" id="UP000219338">
    <property type="component" value="Unassembled WGS sequence"/>
</dbReference>
<proteinExistence type="predicted"/>
<organism evidence="1 2">
    <name type="scientific">Armillaria ostoyae</name>
    <name type="common">Armillaria root rot fungus</name>
    <dbReference type="NCBI Taxonomy" id="47428"/>
    <lineage>
        <taxon>Eukaryota</taxon>
        <taxon>Fungi</taxon>
        <taxon>Dikarya</taxon>
        <taxon>Basidiomycota</taxon>
        <taxon>Agaricomycotina</taxon>
        <taxon>Agaricomycetes</taxon>
        <taxon>Agaricomycetidae</taxon>
        <taxon>Agaricales</taxon>
        <taxon>Marasmiineae</taxon>
        <taxon>Physalacriaceae</taxon>
        <taxon>Armillaria</taxon>
    </lineage>
</organism>
<evidence type="ECO:0000313" key="2">
    <source>
        <dbReference type="Proteomes" id="UP000219338"/>
    </source>
</evidence>
<sequence>MAIVSQADRCDSLQGARAEMASAKDQPIDSTPYTTGIRLMISQARSMGQRVVFSRLAVLSASPLLDLEPFTTTLRLFLMPFFFATSLDVTSPSQQITLKSPRPR</sequence>